<accession>A0A811QIF4</accession>
<dbReference type="GO" id="GO:0140662">
    <property type="term" value="F:ATP-dependent protein folding chaperone"/>
    <property type="evidence" value="ECO:0007669"/>
    <property type="project" value="InterPro"/>
</dbReference>
<organism evidence="4 5">
    <name type="scientific">Miscanthus lutarioriparius</name>
    <dbReference type="NCBI Taxonomy" id="422564"/>
    <lineage>
        <taxon>Eukaryota</taxon>
        <taxon>Viridiplantae</taxon>
        <taxon>Streptophyta</taxon>
        <taxon>Embryophyta</taxon>
        <taxon>Tracheophyta</taxon>
        <taxon>Spermatophyta</taxon>
        <taxon>Magnoliopsida</taxon>
        <taxon>Liliopsida</taxon>
        <taxon>Poales</taxon>
        <taxon>Poaceae</taxon>
        <taxon>PACMAD clade</taxon>
        <taxon>Panicoideae</taxon>
        <taxon>Andropogonodae</taxon>
        <taxon>Andropogoneae</taxon>
        <taxon>Saccharinae</taxon>
        <taxon>Miscanthus</taxon>
    </lineage>
</organism>
<comment type="similarity">
    <text evidence="1">Belongs to the heat shock protein 70 family.</text>
</comment>
<sequence>MGQLLELRGGWAGSGFLLGRPGEIGLRSYAGSWLALRKSRCSWSTTRARRSNLYAKVKDIVEAFLGSPIKNVLVVVTVPAYFNDSWRKATKDVRSIMHTSLAYLSSNKFMYLMWLVNHSKSQNQMLADIAAHGKFLIQTQIDCNSSYNLSKIVTTMHPTLELAGGN</sequence>
<proteinExistence type="inferred from homology"/>
<evidence type="ECO:0000256" key="2">
    <source>
        <dbReference type="ARBA" id="ARBA00022741"/>
    </source>
</evidence>
<dbReference type="Gene3D" id="3.30.420.40">
    <property type="match status" value="1"/>
</dbReference>
<evidence type="ECO:0000256" key="1">
    <source>
        <dbReference type="ARBA" id="ARBA00007381"/>
    </source>
</evidence>
<evidence type="ECO:0000313" key="4">
    <source>
        <dbReference type="EMBL" id="CAD6255651.1"/>
    </source>
</evidence>
<dbReference type="InterPro" id="IPR013126">
    <property type="entry name" value="Hsp_70_fam"/>
</dbReference>
<dbReference type="SUPFAM" id="SSF53067">
    <property type="entry name" value="Actin-like ATPase domain"/>
    <property type="match status" value="1"/>
</dbReference>
<dbReference type="AlphaFoldDB" id="A0A811QIF4"/>
<dbReference type="GO" id="GO:0005524">
    <property type="term" value="F:ATP binding"/>
    <property type="evidence" value="ECO:0007669"/>
    <property type="project" value="UniProtKB-KW"/>
</dbReference>
<dbReference type="InterPro" id="IPR043129">
    <property type="entry name" value="ATPase_NBD"/>
</dbReference>
<protein>
    <submittedName>
        <fullName evidence="4">Uncharacterized protein</fullName>
    </submittedName>
</protein>
<evidence type="ECO:0000256" key="3">
    <source>
        <dbReference type="ARBA" id="ARBA00022840"/>
    </source>
</evidence>
<keyword evidence="3" id="KW-0067">ATP-binding</keyword>
<comment type="caution">
    <text evidence="4">The sequence shown here is derived from an EMBL/GenBank/DDBJ whole genome shotgun (WGS) entry which is preliminary data.</text>
</comment>
<dbReference type="Proteomes" id="UP000604825">
    <property type="component" value="Unassembled WGS sequence"/>
</dbReference>
<name>A0A811QIF4_9POAL</name>
<dbReference type="FunFam" id="3.30.420.40:FF:000028">
    <property type="entry name" value="heat shock 70 kDa protein-like"/>
    <property type="match status" value="1"/>
</dbReference>
<dbReference type="EMBL" id="CAJGYO010000010">
    <property type="protein sequence ID" value="CAD6255651.1"/>
    <property type="molecule type" value="Genomic_DNA"/>
</dbReference>
<keyword evidence="2" id="KW-0547">Nucleotide-binding</keyword>
<keyword evidence="5" id="KW-1185">Reference proteome</keyword>
<reference evidence="4" key="1">
    <citation type="submission" date="2020-10" db="EMBL/GenBank/DDBJ databases">
        <authorList>
            <person name="Han B."/>
            <person name="Lu T."/>
            <person name="Zhao Q."/>
            <person name="Huang X."/>
            <person name="Zhao Y."/>
        </authorList>
    </citation>
    <scope>NUCLEOTIDE SEQUENCE</scope>
</reference>
<gene>
    <name evidence="4" type="ORF">NCGR_LOCUS39192</name>
</gene>
<evidence type="ECO:0000313" key="5">
    <source>
        <dbReference type="Proteomes" id="UP000604825"/>
    </source>
</evidence>
<dbReference type="Pfam" id="PF00012">
    <property type="entry name" value="HSP70"/>
    <property type="match status" value="1"/>
</dbReference>